<evidence type="ECO:0000313" key="3">
    <source>
        <dbReference type="Proteomes" id="UP000051952"/>
    </source>
</evidence>
<reference evidence="3" key="1">
    <citation type="submission" date="2015-09" db="EMBL/GenBank/DDBJ databases">
        <authorList>
            <consortium name="Pathogen Informatics"/>
        </authorList>
    </citation>
    <scope>NUCLEOTIDE SEQUENCE [LARGE SCALE GENOMIC DNA]</scope>
    <source>
        <strain evidence="3">Lake Konstanz</strain>
    </source>
</reference>
<evidence type="ECO:0000256" key="1">
    <source>
        <dbReference type="SAM" id="MobiDB-lite"/>
    </source>
</evidence>
<evidence type="ECO:0000313" key="2">
    <source>
        <dbReference type="EMBL" id="CUG73327.1"/>
    </source>
</evidence>
<proteinExistence type="predicted"/>
<name>A0A0S4J2Y1_BODSA</name>
<feature type="region of interest" description="Disordered" evidence="1">
    <location>
        <begin position="268"/>
        <end position="314"/>
    </location>
</feature>
<protein>
    <submittedName>
        <fullName evidence="2">Uncharacterized protein</fullName>
    </submittedName>
</protein>
<accession>A0A0S4J2Y1</accession>
<organism evidence="2 3">
    <name type="scientific">Bodo saltans</name>
    <name type="common">Flagellated protozoan</name>
    <dbReference type="NCBI Taxonomy" id="75058"/>
    <lineage>
        <taxon>Eukaryota</taxon>
        <taxon>Discoba</taxon>
        <taxon>Euglenozoa</taxon>
        <taxon>Kinetoplastea</taxon>
        <taxon>Metakinetoplastina</taxon>
        <taxon>Eubodonida</taxon>
        <taxon>Bodonidae</taxon>
        <taxon>Bodo</taxon>
    </lineage>
</organism>
<keyword evidence="3" id="KW-1185">Reference proteome</keyword>
<dbReference type="VEuPathDB" id="TriTrypDB:BSAL_84175"/>
<feature type="compositionally biased region" description="Basic and acidic residues" evidence="1">
    <location>
        <begin position="305"/>
        <end position="314"/>
    </location>
</feature>
<gene>
    <name evidence="2" type="ORF">BSAL_84175</name>
</gene>
<dbReference type="Proteomes" id="UP000051952">
    <property type="component" value="Unassembled WGS sequence"/>
</dbReference>
<feature type="compositionally biased region" description="Low complexity" evidence="1">
    <location>
        <begin position="268"/>
        <end position="277"/>
    </location>
</feature>
<dbReference type="EMBL" id="CYKH01000962">
    <property type="protein sequence ID" value="CUG73327.1"/>
    <property type="molecule type" value="Genomic_DNA"/>
</dbReference>
<dbReference type="Pfam" id="PF04749">
    <property type="entry name" value="PLAC8"/>
    <property type="match status" value="1"/>
</dbReference>
<dbReference type="AlphaFoldDB" id="A0A0S4J2Y1"/>
<sequence length="314" mass="34299">MTATWSSTICACCEGPSGIFCESWCCPFYQIALQHNYPSKDVCCTVLGLCCADGGFGCCSRCYHAGARGKAVAKFQIDEGCCCTHFIACYCYPCSIAQVHREYWMHGISLGGVCIADSPAPHVPAPPPQLMQHPQVMQQYAMPSPVMVNPQPQPIVALNPQLYVATYNQLLQRQQRGEALNAYEAQVFPQLQMYYLKGQTVQALQQRQQAGQLLSPLEQQDLNQTMQQLAAIQQQIPLQSQQLQPQPQPQMQQQQAWAVNPQVVVGVPQPAAPAADPSLGPVGYTTSPHSPGNNLPNNGAPPLPDDTKHPNEIV</sequence>
<dbReference type="InterPro" id="IPR006461">
    <property type="entry name" value="PLAC_motif_containing"/>
</dbReference>